<dbReference type="GO" id="GO:0005663">
    <property type="term" value="C:DNA replication factor C complex"/>
    <property type="evidence" value="ECO:0007669"/>
    <property type="project" value="InterPro"/>
</dbReference>
<protein>
    <submittedName>
        <fullName evidence="6">Replication factor RFC1 domain protein</fullName>
    </submittedName>
</protein>
<dbReference type="GO" id="GO:0003677">
    <property type="term" value="F:DNA binding"/>
    <property type="evidence" value="ECO:0007669"/>
    <property type="project" value="InterPro"/>
</dbReference>
<dbReference type="Pfam" id="PF25361">
    <property type="entry name" value="AAA_lid_RFC1"/>
    <property type="match status" value="1"/>
</dbReference>
<keyword evidence="7" id="KW-1185">Reference proteome</keyword>
<keyword evidence="1" id="KW-0235">DNA replication</keyword>
<accession>A0A0D6LE94</accession>
<dbReference type="SUPFAM" id="SSF48019">
    <property type="entry name" value="post-AAA+ oligomerization domain-like"/>
    <property type="match status" value="1"/>
</dbReference>
<evidence type="ECO:0000313" key="6">
    <source>
        <dbReference type="EMBL" id="EPB68251.1"/>
    </source>
</evidence>
<dbReference type="Pfam" id="PF08519">
    <property type="entry name" value="RFC1"/>
    <property type="match status" value="1"/>
</dbReference>
<evidence type="ECO:0000256" key="3">
    <source>
        <dbReference type="ARBA" id="ARBA00022840"/>
    </source>
</evidence>
<feature type="region of interest" description="Disordered" evidence="4">
    <location>
        <begin position="294"/>
        <end position="341"/>
    </location>
</feature>
<keyword evidence="2" id="KW-0547">Nucleotide-binding</keyword>
<organism evidence="6 7">
    <name type="scientific">Ancylostoma ceylanicum</name>
    <dbReference type="NCBI Taxonomy" id="53326"/>
    <lineage>
        <taxon>Eukaryota</taxon>
        <taxon>Metazoa</taxon>
        <taxon>Ecdysozoa</taxon>
        <taxon>Nematoda</taxon>
        <taxon>Chromadorea</taxon>
        <taxon>Rhabditida</taxon>
        <taxon>Rhabditina</taxon>
        <taxon>Rhabditomorpha</taxon>
        <taxon>Strongyloidea</taxon>
        <taxon>Ancylostomatidae</taxon>
        <taxon>Ancylostomatinae</taxon>
        <taxon>Ancylostoma</taxon>
    </lineage>
</organism>
<gene>
    <name evidence="6" type="ORF">ANCCEY_12657</name>
</gene>
<dbReference type="AlphaFoldDB" id="A0A0D6LE94"/>
<dbReference type="Proteomes" id="UP000054495">
    <property type="component" value="Unassembled WGS sequence"/>
</dbReference>
<dbReference type="InterPro" id="IPR047854">
    <property type="entry name" value="RFC_lid"/>
</dbReference>
<evidence type="ECO:0000313" key="7">
    <source>
        <dbReference type="Proteomes" id="UP000054495"/>
    </source>
</evidence>
<dbReference type="GO" id="GO:0006260">
    <property type="term" value="P:DNA replication"/>
    <property type="evidence" value="ECO:0007669"/>
    <property type="project" value="UniProtKB-KW"/>
</dbReference>
<dbReference type="PANTHER" id="PTHR23389:SF6">
    <property type="entry name" value="REPLICATION FACTOR C SUBUNIT 1"/>
    <property type="match status" value="1"/>
</dbReference>
<evidence type="ECO:0000256" key="4">
    <source>
        <dbReference type="SAM" id="MobiDB-lite"/>
    </source>
</evidence>
<dbReference type="InterPro" id="IPR008921">
    <property type="entry name" value="DNA_pol3_clamp-load_cplx_C"/>
</dbReference>
<dbReference type="Gene3D" id="1.20.272.10">
    <property type="match status" value="1"/>
</dbReference>
<feature type="domain" description="DNA replication factor RFC1 C-terminal" evidence="5">
    <location>
        <begin position="127"/>
        <end position="216"/>
    </location>
</feature>
<dbReference type="Gene3D" id="1.10.8.60">
    <property type="match status" value="1"/>
</dbReference>
<dbReference type="PANTHER" id="PTHR23389">
    <property type="entry name" value="CHROMOSOME TRANSMISSION FIDELITY FACTOR 18"/>
    <property type="match status" value="1"/>
</dbReference>
<reference evidence="6 7" key="1">
    <citation type="submission" date="2013-05" db="EMBL/GenBank/DDBJ databases">
        <title>Draft genome of the parasitic nematode Anyclostoma ceylanicum.</title>
        <authorList>
            <person name="Mitreva M."/>
        </authorList>
    </citation>
    <scope>NUCLEOTIDE SEQUENCE [LARGE SCALE GENOMIC DNA]</scope>
</reference>
<sequence>MSGTEDRAGARLMSIACQEKVKISKEELDQMIEMSGHDVRQSIYNLQLYASAGGKAKVQKKDIAVGPFEAARKLLDSRSTLQEKQDMFFVDYSIMPLFVQENYPNMRNDKHTPKQAMAGLRRAADLISHGDTIERCIRSTGTWKLLNEQAMLGCALPSIAVDGHLRAMIQFPAWPGKNSTANKRQRLMRQLATHAHLKYYNRSLRTCIRWLPTTSQYCETVSRNHSLSGKLMECCKYTLYVEQLIVKAALTRALNKEHRMLPYATEEMSKGRRRGGQVDYGMFKFCEIDQADEDGNLIERLDEDESGYEDDSGDEDYKPGGKSKPKAKPAASARKWSMSRN</sequence>
<name>A0A0D6LE94_9BILA</name>
<keyword evidence="3" id="KW-0067">ATP-binding</keyword>
<feature type="compositionally biased region" description="Acidic residues" evidence="4">
    <location>
        <begin position="294"/>
        <end position="314"/>
    </location>
</feature>
<evidence type="ECO:0000256" key="1">
    <source>
        <dbReference type="ARBA" id="ARBA00022705"/>
    </source>
</evidence>
<dbReference type="GO" id="GO:0005524">
    <property type="term" value="F:ATP binding"/>
    <property type="evidence" value="ECO:0007669"/>
    <property type="project" value="UniProtKB-KW"/>
</dbReference>
<dbReference type="GO" id="GO:0005634">
    <property type="term" value="C:nucleus"/>
    <property type="evidence" value="ECO:0007669"/>
    <property type="project" value="TreeGrafter"/>
</dbReference>
<dbReference type="CDD" id="cd18140">
    <property type="entry name" value="HLD_clamp_RFC"/>
    <property type="match status" value="1"/>
</dbReference>
<evidence type="ECO:0000256" key="2">
    <source>
        <dbReference type="ARBA" id="ARBA00022741"/>
    </source>
</evidence>
<dbReference type="EMBL" id="KE125470">
    <property type="protein sequence ID" value="EPB68251.1"/>
    <property type="molecule type" value="Genomic_DNA"/>
</dbReference>
<dbReference type="GO" id="GO:0003689">
    <property type="term" value="F:DNA clamp loader activity"/>
    <property type="evidence" value="ECO:0007669"/>
    <property type="project" value="InterPro"/>
</dbReference>
<proteinExistence type="predicted"/>
<dbReference type="InterPro" id="IPR013725">
    <property type="entry name" value="DNA_replication_fac_RFC1_C"/>
</dbReference>
<evidence type="ECO:0000259" key="5">
    <source>
        <dbReference type="Pfam" id="PF08519"/>
    </source>
</evidence>